<dbReference type="InterPro" id="IPR011991">
    <property type="entry name" value="ArsR-like_HTH"/>
</dbReference>
<evidence type="ECO:0000313" key="4">
    <source>
        <dbReference type="EMBL" id="TDD24798.1"/>
    </source>
</evidence>
<sequence length="121" mass="13577">MVCDPPEQSPGQIAEAVQASRGSLTSTLRVLTTAGLVRTVTRPGDRSTYYRVADEAWANSWQQQLANLQAFADLARDGMEILGADSPRAARVRNAYELYSFFVQQSEPLWKQWQERQKGQS</sequence>
<evidence type="ECO:0000256" key="1">
    <source>
        <dbReference type="ARBA" id="ARBA00023015"/>
    </source>
</evidence>
<evidence type="ECO:0000256" key="3">
    <source>
        <dbReference type="ARBA" id="ARBA00023163"/>
    </source>
</evidence>
<dbReference type="OrthoDB" id="67158at2"/>
<dbReference type="InterPro" id="IPR036388">
    <property type="entry name" value="WH-like_DNA-bd_sf"/>
</dbReference>
<dbReference type="AlphaFoldDB" id="A0A4R4X3F1"/>
<evidence type="ECO:0000313" key="5">
    <source>
        <dbReference type="Proteomes" id="UP000294543"/>
    </source>
</evidence>
<dbReference type="PANTHER" id="PTHR38465:SF2">
    <property type="entry name" value="HTH-TYPE TRANSCRIPTIONAL REGULATOR MMPR5"/>
    <property type="match status" value="1"/>
</dbReference>
<dbReference type="SUPFAM" id="SSF46785">
    <property type="entry name" value="Winged helix' DNA-binding domain"/>
    <property type="match status" value="1"/>
</dbReference>
<dbReference type="CDD" id="cd00090">
    <property type="entry name" value="HTH_ARSR"/>
    <property type="match status" value="1"/>
</dbReference>
<dbReference type="Proteomes" id="UP000294543">
    <property type="component" value="Unassembled WGS sequence"/>
</dbReference>
<gene>
    <name evidence="4" type="ORF">E1294_04695</name>
</gene>
<dbReference type="InterPro" id="IPR052362">
    <property type="entry name" value="HTH-GbsR_regulator"/>
</dbReference>
<protein>
    <submittedName>
        <fullName evidence="4">ArsR family transcriptional regulator</fullName>
    </submittedName>
</protein>
<dbReference type="InterPro" id="IPR036390">
    <property type="entry name" value="WH_DNA-bd_sf"/>
</dbReference>
<keyword evidence="1" id="KW-0805">Transcription regulation</keyword>
<name>A0A4R4X3F1_9ACTN</name>
<proteinExistence type="predicted"/>
<keyword evidence="2" id="KW-0238">DNA-binding</keyword>
<dbReference type="EMBL" id="SMKP01000009">
    <property type="protein sequence ID" value="TDD24798.1"/>
    <property type="molecule type" value="Genomic_DNA"/>
</dbReference>
<dbReference type="Gene3D" id="1.10.10.10">
    <property type="entry name" value="Winged helix-like DNA-binding domain superfamily/Winged helix DNA-binding domain"/>
    <property type="match status" value="1"/>
</dbReference>
<organism evidence="4 5">
    <name type="scientific">Nonomuraea diastatica</name>
    <dbReference type="NCBI Taxonomy" id="1848329"/>
    <lineage>
        <taxon>Bacteria</taxon>
        <taxon>Bacillati</taxon>
        <taxon>Actinomycetota</taxon>
        <taxon>Actinomycetes</taxon>
        <taxon>Streptosporangiales</taxon>
        <taxon>Streptosporangiaceae</taxon>
        <taxon>Nonomuraea</taxon>
    </lineage>
</organism>
<dbReference type="PANTHER" id="PTHR38465">
    <property type="entry name" value="HTH-TYPE TRANSCRIPTIONAL REGULATOR MJ1563-RELATED"/>
    <property type="match status" value="1"/>
</dbReference>
<accession>A0A4R4X3F1</accession>
<dbReference type="Gene3D" id="1.10.287.160">
    <property type="entry name" value="HR1 repeat"/>
    <property type="match status" value="1"/>
</dbReference>
<reference evidence="4 5" key="1">
    <citation type="submission" date="2019-03" db="EMBL/GenBank/DDBJ databases">
        <title>Draft genome sequences of novel Actinobacteria.</title>
        <authorList>
            <person name="Sahin N."/>
            <person name="Ay H."/>
            <person name="Saygin H."/>
        </authorList>
    </citation>
    <scope>NUCLEOTIDE SEQUENCE [LARGE SCALE GENOMIC DNA]</scope>
    <source>
        <strain evidence="4 5">KC712</strain>
    </source>
</reference>
<keyword evidence="5" id="KW-1185">Reference proteome</keyword>
<dbReference type="GO" id="GO:0003677">
    <property type="term" value="F:DNA binding"/>
    <property type="evidence" value="ECO:0007669"/>
    <property type="project" value="UniProtKB-KW"/>
</dbReference>
<evidence type="ECO:0000256" key="2">
    <source>
        <dbReference type="ARBA" id="ARBA00023125"/>
    </source>
</evidence>
<comment type="caution">
    <text evidence="4">The sequence shown here is derived from an EMBL/GenBank/DDBJ whole genome shotgun (WGS) entry which is preliminary data.</text>
</comment>
<keyword evidence="3" id="KW-0804">Transcription</keyword>